<dbReference type="Proteomes" id="UP000007648">
    <property type="component" value="Unassembled WGS sequence"/>
</dbReference>
<evidence type="ECO:0000256" key="7">
    <source>
        <dbReference type="ARBA" id="ARBA00022833"/>
    </source>
</evidence>
<feature type="region of interest" description="Disordered" evidence="13">
    <location>
        <begin position="54"/>
        <end position="93"/>
    </location>
</feature>
<keyword evidence="9" id="KW-0238">DNA-binding</keyword>
<dbReference type="Pfam" id="PF01352">
    <property type="entry name" value="KRAB"/>
    <property type="match status" value="1"/>
</dbReference>
<comment type="subcellular location">
    <subcellularLocation>
        <location evidence="2">Nucleus</location>
    </subcellularLocation>
</comment>
<comment type="similarity">
    <text evidence="3">Belongs to the krueppel C2H2-type zinc-finger protein family.</text>
</comment>
<keyword evidence="7" id="KW-0862">Zinc</keyword>
<evidence type="ECO:0000256" key="4">
    <source>
        <dbReference type="ARBA" id="ARBA00022723"/>
    </source>
</evidence>
<dbReference type="PROSITE" id="PS50805">
    <property type="entry name" value="KRAB"/>
    <property type="match status" value="1"/>
</dbReference>
<keyword evidence="10" id="KW-0804">Transcription</keyword>
<keyword evidence="4" id="KW-0479">Metal-binding</keyword>
<dbReference type="GO" id="GO:0000785">
    <property type="term" value="C:chromatin"/>
    <property type="evidence" value="ECO:0007669"/>
    <property type="project" value="TreeGrafter"/>
</dbReference>
<dbReference type="FunFam" id="3.30.160.60:FF:001340">
    <property type="entry name" value="zinc finger protein 75D isoform X1"/>
    <property type="match status" value="1"/>
</dbReference>
<feature type="domain" description="KRAB" evidence="15">
    <location>
        <begin position="1"/>
        <end position="66"/>
    </location>
</feature>
<dbReference type="GO" id="GO:0008270">
    <property type="term" value="F:zinc ion binding"/>
    <property type="evidence" value="ECO:0007669"/>
    <property type="project" value="UniProtKB-KW"/>
</dbReference>
<feature type="domain" description="C2H2-type" evidence="14">
    <location>
        <begin position="176"/>
        <end position="203"/>
    </location>
</feature>
<dbReference type="PROSITE" id="PS00028">
    <property type="entry name" value="ZINC_FINGER_C2H2_1"/>
    <property type="match status" value="5"/>
</dbReference>
<evidence type="ECO:0000256" key="1">
    <source>
        <dbReference type="ARBA" id="ARBA00003767"/>
    </source>
</evidence>
<dbReference type="PROSITE" id="PS50157">
    <property type="entry name" value="ZINC_FINGER_C2H2_2"/>
    <property type="match status" value="5"/>
</dbReference>
<dbReference type="GO" id="GO:0000981">
    <property type="term" value="F:DNA-binding transcription factor activity, RNA polymerase II-specific"/>
    <property type="evidence" value="ECO:0007669"/>
    <property type="project" value="TreeGrafter"/>
</dbReference>
<evidence type="ECO:0000256" key="8">
    <source>
        <dbReference type="ARBA" id="ARBA00023015"/>
    </source>
</evidence>
<dbReference type="SUPFAM" id="SSF109640">
    <property type="entry name" value="KRAB domain (Kruppel-associated box)"/>
    <property type="match status" value="1"/>
</dbReference>
<evidence type="ECO:0000256" key="3">
    <source>
        <dbReference type="ARBA" id="ARBA00006991"/>
    </source>
</evidence>
<feature type="compositionally biased region" description="Basic and acidic residues" evidence="13">
    <location>
        <begin position="124"/>
        <end position="138"/>
    </location>
</feature>
<proteinExistence type="inferred from homology"/>
<dbReference type="FunFam" id="3.30.160.60:FF:001261">
    <property type="entry name" value="Zinc finger protein 75a"/>
    <property type="match status" value="1"/>
</dbReference>
<feature type="domain" description="C2H2-type" evidence="14">
    <location>
        <begin position="232"/>
        <end position="259"/>
    </location>
</feature>
<evidence type="ECO:0000313" key="16">
    <source>
        <dbReference type="Ensembl" id="ENSSHAP00000037764.1"/>
    </source>
</evidence>
<dbReference type="PANTHER" id="PTHR14003">
    <property type="entry name" value="TRANSCRIPTIONAL REPRESSOR PROTEIN YY"/>
    <property type="match status" value="1"/>
</dbReference>
<dbReference type="GeneTree" id="ENSGT00940000162817"/>
<dbReference type="InterPro" id="IPR036236">
    <property type="entry name" value="Znf_C2H2_sf"/>
</dbReference>
<evidence type="ECO:0000256" key="6">
    <source>
        <dbReference type="ARBA" id="ARBA00022771"/>
    </source>
</evidence>
<dbReference type="FunCoup" id="A0A7N4PFN6">
    <property type="interactions" value="25"/>
</dbReference>
<keyword evidence="5" id="KW-0677">Repeat</keyword>
<reference evidence="16" key="3">
    <citation type="submission" date="2025-09" db="UniProtKB">
        <authorList>
            <consortium name="Ensembl"/>
        </authorList>
    </citation>
    <scope>IDENTIFICATION</scope>
</reference>
<organism evidence="16 17">
    <name type="scientific">Sarcophilus harrisii</name>
    <name type="common">Tasmanian devil</name>
    <name type="synonym">Sarcophilus laniarius</name>
    <dbReference type="NCBI Taxonomy" id="9305"/>
    <lineage>
        <taxon>Eukaryota</taxon>
        <taxon>Metazoa</taxon>
        <taxon>Chordata</taxon>
        <taxon>Craniata</taxon>
        <taxon>Vertebrata</taxon>
        <taxon>Euteleostomi</taxon>
        <taxon>Mammalia</taxon>
        <taxon>Metatheria</taxon>
        <taxon>Dasyuromorphia</taxon>
        <taxon>Dasyuridae</taxon>
        <taxon>Sarcophilus</taxon>
    </lineage>
</organism>
<evidence type="ECO:0000256" key="10">
    <source>
        <dbReference type="ARBA" id="ARBA00023163"/>
    </source>
</evidence>
<keyword evidence="8" id="KW-0805">Transcription regulation</keyword>
<dbReference type="GO" id="GO:0031519">
    <property type="term" value="C:PcG protein complex"/>
    <property type="evidence" value="ECO:0007669"/>
    <property type="project" value="TreeGrafter"/>
</dbReference>
<feature type="region of interest" description="Disordered" evidence="13">
    <location>
        <begin position="124"/>
        <end position="144"/>
    </location>
</feature>
<evidence type="ECO:0000259" key="14">
    <source>
        <dbReference type="PROSITE" id="PS50157"/>
    </source>
</evidence>
<evidence type="ECO:0000259" key="15">
    <source>
        <dbReference type="PROSITE" id="PS50805"/>
    </source>
</evidence>
<dbReference type="Ensembl" id="ENSSHAT00000028754.1">
    <property type="protein sequence ID" value="ENSSHAP00000037764.1"/>
    <property type="gene ID" value="ENSSHAG00000021708.1"/>
</dbReference>
<reference evidence="16" key="2">
    <citation type="submission" date="2025-08" db="UniProtKB">
        <authorList>
            <consortium name="Ensembl"/>
        </authorList>
    </citation>
    <scope>IDENTIFICATION</scope>
</reference>
<evidence type="ECO:0000256" key="9">
    <source>
        <dbReference type="ARBA" id="ARBA00023125"/>
    </source>
</evidence>
<dbReference type="FunFam" id="3.30.160.60:FF:000720">
    <property type="entry name" value="zinc finger protein 18 isoform X2"/>
    <property type="match status" value="1"/>
</dbReference>
<dbReference type="FunFam" id="3.30.160.60:FF:000250">
    <property type="entry name" value="zinc finger protein 197 isoform X1"/>
    <property type="match status" value="1"/>
</dbReference>
<evidence type="ECO:0008006" key="18">
    <source>
        <dbReference type="Google" id="ProtNLM"/>
    </source>
</evidence>
<comment type="function">
    <text evidence="1">May be involved in transcriptional regulation.</text>
</comment>
<dbReference type="PANTHER" id="PTHR14003:SF23">
    <property type="entry name" value="ZINC FINGER PROTEIN 143"/>
    <property type="match status" value="1"/>
</dbReference>
<feature type="domain" description="C2H2-type" evidence="14">
    <location>
        <begin position="260"/>
        <end position="287"/>
    </location>
</feature>
<sequence>MYFSQEEWQLLGPIQKDLYKNVMQETYKNMISVALFLIPKPELISCLEQEEEPCVTNSKESKEIPKDSNTETTDSSIYPKEVKAPSENKKPKAVHITVRAPSAVQASISTLSTFKKTDGKVLQRAESKEVREKQRGEGKPQQNLPVGRWKKFASWKKSLRKLMEVHKKACTGEKPFKCHICGKSFKVSSDLIKHQRVHTEERPYKCQECDKRFRWSSDLNKHLMTHRGIKPHRCSWCGKSFSQNTNLLTHQRTHTGEKPFKCHECGKRFSQNSHLIKHQRTHTGEQPYACSMCGRNFSRRSSLLRHQKLHREKETVNVVTLKESSKWS</sequence>
<feature type="compositionally biased region" description="Basic and acidic residues" evidence="13">
    <location>
        <begin position="80"/>
        <end position="90"/>
    </location>
</feature>
<feature type="domain" description="C2H2-type" evidence="14">
    <location>
        <begin position="288"/>
        <end position="315"/>
    </location>
</feature>
<name>A0A7N4PFN6_SARHA</name>
<dbReference type="AlphaFoldDB" id="A0A7N4PFN6"/>
<protein>
    <recommendedName>
        <fullName evidence="18">Zinc finger protein 75a</fullName>
    </recommendedName>
</protein>
<feature type="compositionally biased region" description="Basic and acidic residues" evidence="13">
    <location>
        <begin position="59"/>
        <end position="69"/>
    </location>
</feature>
<dbReference type="SUPFAM" id="SSF57667">
    <property type="entry name" value="beta-beta-alpha zinc fingers"/>
    <property type="match status" value="3"/>
</dbReference>
<dbReference type="Gene3D" id="3.30.160.60">
    <property type="entry name" value="Classic Zinc Finger"/>
    <property type="match status" value="5"/>
</dbReference>
<keyword evidence="11" id="KW-0539">Nucleus</keyword>
<dbReference type="GO" id="GO:0005667">
    <property type="term" value="C:transcription regulator complex"/>
    <property type="evidence" value="ECO:0007669"/>
    <property type="project" value="TreeGrafter"/>
</dbReference>
<feature type="domain" description="C2H2-type" evidence="14">
    <location>
        <begin position="204"/>
        <end position="231"/>
    </location>
</feature>
<dbReference type="CDD" id="cd07765">
    <property type="entry name" value="KRAB_A-box"/>
    <property type="match status" value="1"/>
</dbReference>
<dbReference type="InterPro" id="IPR001909">
    <property type="entry name" value="KRAB"/>
</dbReference>
<evidence type="ECO:0000256" key="5">
    <source>
        <dbReference type="ARBA" id="ARBA00022737"/>
    </source>
</evidence>
<evidence type="ECO:0000256" key="11">
    <source>
        <dbReference type="ARBA" id="ARBA00023242"/>
    </source>
</evidence>
<dbReference type="SMART" id="SM00349">
    <property type="entry name" value="KRAB"/>
    <property type="match status" value="1"/>
</dbReference>
<dbReference type="InterPro" id="IPR036051">
    <property type="entry name" value="KRAB_dom_sf"/>
</dbReference>
<dbReference type="InParanoid" id="A0A7N4PFN6"/>
<keyword evidence="6 12" id="KW-0863">Zinc-finger</keyword>
<keyword evidence="17" id="KW-1185">Reference proteome</keyword>
<accession>A0A7N4PFN6</accession>
<evidence type="ECO:0000256" key="12">
    <source>
        <dbReference type="PROSITE-ProRule" id="PRU00042"/>
    </source>
</evidence>
<dbReference type="SMART" id="SM00355">
    <property type="entry name" value="ZnF_C2H2"/>
    <property type="match status" value="5"/>
</dbReference>
<dbReference type="InterPro" id="IPR013087">
    <property type="entry name" value="Znf_C2H2_type"/>
</dbReference>
<evidence type="ECO:0000256" key="2">
    <source>
        <dbReference type="ARBA" id="ARBA00004123"/>
    </source>
</evidence>
<dbReference type="Gene3D" id="6.10.140.140">
    <property type="match status" value="1"/>
</dbReference>
<dbReference type="GO" id="GO:0000978">
    <property type="term" value="F:RNA polymerase II cis-regulatory region sequence-specific DNA binding"/>
    <property type="evidence" value="ECO:0007669"/>
    <property type="project" value="TreeGrafter"/>
</dbReference>
<evidence type="ECO:0000256" key="13">
    <source>
        <dbReference type="SAM" id="MobiDB-lite"/>
    </source>
</evidence>
<gene>
    <name evidence="16" type="primary">ZNF75A</name>
</gene>
<dbReference type="FunFam" id="3.30.160.60:FF:000212">
    <property type="entry name" value="zinc finger protein 382 isoform X2"/>
    <property type="match status" value="1"/>
</dbReference>
<reference evidence="16 17" key="1">
    <citation type="journal article" date="2011" name="Proc. Natl. Acad. Sci. U.S.A.">
        <title>Genetic diversity and population structure of the endangered marsupial Sarcophilus harrisii (Tasmanian devil).</title>
        <authorList>
            <person name="Miller W."/>
            <person name="Hayes V.M."/>
            <person name="Ratan A."/>
            <person name="Petersen D.C."/>
            <person name="Wittekindt N.E."/>
            <person name="Miller J."/>
            <person name="Walenz B."/>
            <person name="Knight J."/>
            <person name="Qi J."/>
            <person name="Zhao F."/>
            <person name="Wang Q."/>
            <person name="Bedoya-Reina O.C."/>
            <person name="Katiyar N."/>
            <person name="Tomsho L.P."/>
            <person name="Kasson L.M."/>
            <person name="Hardie R.A."/>
            <person name="Woodbridge P."/>
            <person name="Tindall E.A."/>
            <person name="Bertelsen M.F."/>
            <person name="Dixon D."/>
            <person name="Pyecroft S."/>
            <person name="Helgen K.M."/>
            <person name="Lesk A.M."/>
            <person name="Pringle T.H."/>
            <person name="Patterson N."/>
            <person name="Zhang Y."/>
            <person name="Kreiss A."/>
            <person name="Woods G.M."/>
            <person name="Jones M.E."/>
            <person name="Schuster S.C."/>
        </authorList>
    </citation>
    <scope>NUCLEOTIDE SEQUENCE [LARGE SCALE GENOMIC DNA]</scope>
</reference>
<evidence type="ECO:0000313" key="17">
    <source>
        <dbReference type="Proteomes" id="UP000007648"/>
    </source>
</evidence>
<dbReference type="Pfam" id="PF00096">
    <property type="entry name" value="zf-C2H2"/>
    <property type="match status" value="5"/>
</dbReference>